<dbReference type="SUPFAM" id="SSF56672">
    <property type="entry name" value="DNA/RNA polymerases"/>
    <property type="match status" value="1"/>
</dbReference>
<evidence type="ECO:0000256" key="4">
    <source>
        <dbReference type="ARBA" id="ARBA00022759"/>
    </source>
</evidence>
<evidence type="ECO:0000256" key="6">
    <source>
        <dbReference type="ARBA" id="ARBA00022918"/>
    </source>
</evidence>
<evidence type="ECO:0000256" key="3">
    <source>
        <dbReference type="ARBA" id="ARBA00022722"/>
    </source>
</evidence>
<evidence type="ECO:0000256" key="2">
    <source>
        <dbReference type="ARBA" id="ARBA00022695"/>
    </source>
</evidence>
<dbReference type="Proteomes" id="UP000578343">
    <property type="component" value="Unassembled WGS sequence"/>
</dbReference>
<dbReference type="Pfam" id="PF06817">
    <property type="entry name" value="RVT_thumb"/>
    <property type="match status" value="1"/>
</dbReference>
<feature type="non-terminal residue" evidence="8">
    <location>
        <position position="1"/>
    </location>
</feature>
<evidence type="ECO:0000256" key="5">
    <source>
        <dbReference type="ARBA" id="ARBA00022801"/>
    </source>
</evidence>
<organism evidence="8 9">
    <name type="scientific">Baryphthengus martii</name>
    <name type="common">Rufous motmot</name>
    <dbReference type="NCBI Taxonomy" id="176943"/>
    <lineage>
        <taxon>Eukaryota</taxon>
        <taxon>Metazoa</taxon>
        <taxon>Chordata</taxon>
        <taxon>Craniata</taxon>
        <taxon>Vertebrata</taxon>
        <taxon>Euteleostomi</taxon>
        <taxon>Archelosauria</taxon>
        <taxon>Archosauria</taxon>
        <taxon>Dinosauria</taxon>
        <taxon>Saurischia</taxon>
        <taxon>Theropoda</taxon>
        <taxon>Coelurosauria</taxon>
        <taxon>Aves</taxon>
        <taxon>Neognathae</taxon>
        <taxon>Neoaves</taxon>
        <taxon>Telluraves</taxon>
        <taxon>Coraciimorphae</taxon>
        <taxon>Coraciiformes</taxon>
        <taxon>Momotidae</taxon>
        <taxon>Baryphthengus</taxon>
    </lineage>
</organism>
<keyword evidence="6" id="KW-0695">RNA-directed DNA polymerase</keyword>
<reference evidence="8 9" key="1">
    <citation type="submission" date="2019-09" db="EMBL/GenBank/DDBJ databases">
        <title>Bird 10,000 Genomes (B10K) Project - Family phase.</title>
        <authorList>
            <person name="Zhang G."/>
        </authorList>
    </citation>
    <scope>NUCLEOTIDE SEQUENCE [LARGE SCALE GENOMIC DNA]</scope>
    <source>
        <strain evidence="8">B10K-DU-001-21</strain>
        <tissue evidence="8">Muscle</tissue>
    </source>
</reference>
<feature type="domain" description="Reverse transcriptase thumb" evidence="7">
    <location>
        <begin position="1"/>
        <end position="44"/>
    </location>
</feature>
<sequence length="95" mass="10648">LQKLLGTINWVRTLLGIPNRLFDLLKGDSSLLSPRRLTPAARAAWKQVEIAISSKQAYRLVEGVAVNVYVVICHGHPAALVAQRHETWKDPLHFL</sequence>
<evidence type="ECO:0000313" key="8">
    <source>
        <dbReference type="EMBL" id="NXG71070.1"/>
    </source>
</evidence>
<dbReference type="GO" id="GO:0003964">
    <property type="term" value="F:RNA-directed DNA polymerase activity"/>
    <property type="evidence" value="ECO:0007669"/>
    <property type="project" value="UniProtKB-KW"/>
</dbReference>
<gene>
    <name evidence="8" type="primary">Ervk19_0</name>
    <name evidence="8" type="ORF">BARMAR_R15206</name>
</gene>
<dbReference type="OrthoDB" id="9395730at2759"/>
<feature type="non-terminal residue" evidence="8">
    <location>
        <position position="95"/>
    </location>
</feature>
<dbReference type="Gene3D" id="3.30.70.270">
    <property type="match status" value="1"/>
</dbReference>
<dbReference type="AlphaFoldDB" id="A0A7K9E3C4"/>
<comment type="caution">
    <text evidence="8">The sequence shown here is derived from an EMBL/GenBank/DDBJ whole genome shotgun (WGS) entry which is preliminary data.</text>
</comment>
<dbReference type="GO" id="GO:0035613">
    <property type="term" value="F:RNA stem-loop binding"/>
    <property type="evidence" value="ECO:0007669"/>
    <property type="project" value="TreeGrafter"/>
</dbReference>
<evidence type="ECO:0000259" key="7">
    <source>
        <dbReference type="Pfam" id="PF06817"/>
    </source>
</evidence>
<accession>A0A7K9E3C4</accession>
<evidence type="ECO:0000313" key="9">
    <source>
        <dbReference type="Proteomes" id="UP000578343"/>
    </source>
</evidence>
<dbReference type="PANTHER" id="PTHR41694:SF3">
    <property type="entry name" value="RNA-DIRECTED DNA POLYMERASE-RELATED"/>
    <property type="match status" value="1"/>
</dbReference>
<keyword evidence="5" id="KW-0378">Hydrolase</keyword>
<dbReference type="InterPro" id="IPR043128">
    <property type="entry name" value="Rev_trsase/Diguanyl_cyclase"/>
</dbReference>
<dbReference type="GO" id="GO:0004519">
    <property type="term" value="F:endonuclease activity"/>
    <property type="evidence" value="ECO:0007669"/>
    <property type="project" value="UniProtKB-KW"/>
</dbReference>
<dbReference type="InterPro" id="IPR043502">
    <property type="entry name" value="DNA/RNA_pol_sf"/>
</dbReference>
<keyword evidence="1" id="KW-0808">Transferase</keyword>
<name>A0A7K9E3C4_BARMA</name>
<keyword evidence="4" id="KW-0255">Endonuclease</keyword>
<keyword evidence="9" id="KW-1185">Reference proteome</keyword>
<evidence type="ECO:0000256" key="1">
    <source>
        <dbReference type="ARBA" id="ARBA00022679"/>
    </source>
</evidence>
<dbReference type="InterPro" id="IPR010661">
    <property type="entry name" value="RVT_thumb"/>
</dbReference>
<dbReference type="EMBL" id="VWZK01005519">
    <property type="protein sequence ID" value="NXG71070.1"/>
    <property type="molecule type" value="Genomic_DNA"/>
</dbReference>
<proteinExistence type="predicted"/>
<protein>
    <submittedName>
        <fullName evidence="8">POK19 protein</fullName>
    </submittedName>
</protein>
<keyword evidence="3" id="KW-0540">Nuclease</keyword>
<dbReference type="PANTHER" id="PTHR41694">
    <property type="entry name" value="ENDOGENOUS RETROVIRUS GROUP K MEMBER POL PROTEIN"/>
    <property type="match status" value="1"/>
</dbReference>
<keyword evidence="2" id="KW-0548">Nucleotidyltransferase</keyword>
<dbReference type="GO" id="GO:0016787">
    <property type="term" value="F:hydrolase activity"/>
    <property type="evidence" value="ECO:0007669"/>
    <property type="project" value="UniProtKB-KW"/>
</dbReference>